<evidence type="ECO:0000259" key="1">
    <source>
        <dbReference type="Pfam" id="PF08279"/>
    </source>
</evidence>
<dbReference type="Pfam" id="PF08279">
    <property type="entry name" value="HTH_11"/>
    <property type="match status" value="1"/>
</dbReference>
<feature type="domain" description="Helix-turn-helix type 11" evidence="1">
    <location>
        <begin position="24"/>
        <end position="77"/>
    </location>
</feature>
<dbReference type="InterPro" id="IPR013196">
    <property type="entry name" value="HTH_11"/>
</dbReference>
<name>A0AAU7F6F9_9NEIS</name>
<dbReference type="SUPFAM" id="SSF46785">
    <property type="entry name" value="Winged helix' DNA-binding domain"/>
    <property type="match status" value="1"/>
</dbReference>
<dbReference type="Gene3D" id="1.10.10.10">
    <property type="entry name" value="Winged helix-like DNA-binding domain superfamily/Winged helix DNA-binding domain"/>
    <property type="match status" value="1"/>
</dbReference>
<dbReference type="AlphaFoldDB" id="A0AAU7F6F9"/>
<dbReference type="InterPro" id="IPR036390">
    <property type="entry name" value="WH_DNA-bd_sf"/>
</dbReference>
<accession>A0AAU7F6F9</accession>
<dbReference type="InterPro" id="IPR026881">
    <property type="entry name" value="WYL_dom"/>
</dbReference>
<dbReference type="RefSeq" id="WP_348943767.1">
    <property type="nucleotide sequence ID" value="NZ_CP157355.1"/>
</dbReference>
<organism evidence="3">
    <name type="scientific">Chitinibacter mangrovi</name>
    <dbReference type="NCBI Taxonomy" id="3153927"/>
    <lineage>
        <taxon>Bacteria</taxon>
        <taxon>Pseudomonadati</taxon>
        <taxon>Pseudomonadota</taxon>
        <taxon>Betaproteobacteria</taxon>
        <taxon>Neisseriales</taxon>
        <taxon>Chitinibacteraceae</taxon>
        <taxon>Chitinibacter</taxon>
    </lineage>
</organism>
<sequence>MAISPSSADHSLYFKAVFMRRADRLYQITLFLRSRSLTTARWLAQTLSVSERTIYRDIADLLCTGLDIEGEAGVGYRLRQRNELPPLSFGAAELDALRLGCRLVAQCADPSLVLAARQALARIEVALQDAGQRLPETAIFVPASDEMASLPALGLLREAIARRLLAHFAYTRADGADSERRVQPLGLFYWGSGWTMVGWCDLRNDYRQFRLDRMLSLVLTDQPFAQVSGRNLSDYFRREGIPADCFR</sequence>
<reference evidence="3" key="1">
    <citation type="submission" date="2024-05" db="EMBL/GenBank/DDBJ databases">
        <authorList>
            <person name="Yang L."/>
            <person name="Pan L."/>
        </authorList>
    </citation>
    <scope>NUCLEOTIDE SEQUENCE</scope>
    <source>
        <strain evidence="3">FCG-7</strain>
    </source>
</reference>
<dbReference type="PANTHER" id="PTHR34580:SF3">
    <property type="entry name" value="PROTEIN PAFB"/>
    <property type="match status" value="1"/>
</dbReference>
<dbReference type="EMBL" id="CP157355">
    <property type="protein sequence ID" value="XBL99337.1"/>
    <property type="molecule type" value="Genomic_DNA"/>
</dbReference>
<dbReference type="Pfam" id="PF13280">
    <property type="entry name" value="WYL"/>
    <property type="match status" value="1"/>
</dbReference>
<evidence type="ECO:0000313" key="3">
    <source>
        <dbReference type="EMBL" id="XBL99337.1"/>
    </source>
</evidence>
<dbReference type="PANTHER" id="PTHR34580">
    <property type="match status" value="1"/>
</dbReference>
<dbReference type="KEGG" id="cmav:ABHF33_09655"/>
<gene>
    <name evidence="3" type="ORF">ABHF33_09655</name>
</gene>
<feature type="domain" description="WYL" evidence="2">
    <location>
        <begin position="152"/>
        <end position="217"/>
    </location>
</feature>
<protein>
    <submittedName>
        <fullName evidence="3">YafY family protein</fullName>
    </submittedName>
</protein>
<evidence type="ECO:0000259" key="2">
    <source>
        <dbReference type="Pfam" id="PF13280"/>
    </source>
</evidence>
<proteinExistence type="predicted"/>
<dbReference type="InterPro" id="IPR036388">
    <property type="entry name" value="WH-like_DNA-bd_sf"/>
</dbReference>
<dbReference type="PROSITE" id="PS52050">
    <property type="entry name" value="WYL"/>
    <property type="match status" value="1"/>
</dbReference>
<dbReference type="InterPro" id="IPR051534">
    <property type="entry name" value="CBASS_pafABC_assoc_protein"/>
</dbReference>